<reference evidence="2 3" key="1">
    <citation type="submission" date="2021-03" db="EMBL/GenBank/DDBJ databases">
        <title>novel species isolated from a fishpond in China.</title>
        <authorList>
            <person name="Lu H."/>
            <person name="Cai Z."/>
        </authorList>
    </citation>
    <scope>NUCLEOTIDE SEQUENCE [LARGE SCALE GENOMIC DNA]</scope>
    <source>
        <strain evidence="2 3">YJ13C</strain>
    </source>
</reference>
<dbReference type="PANTHER" id="PTHR45856">
    <property type="entry name" value="ALPHA/BETA-HYDROLASES SUPERFAMILY PROTEIN"/>
    <property type="match status" value="1"/>
</dbReference>
<dbReference type="InterPro" id="IPR029058">
    <property type="entry name" value="AB_hydrolase_fold"/>
</dbReference>
<comment type="caution">
    <text evidence="2">The sequence shown here is derived from an EMBL/GenBank/DDBJ whole genome shotgun (WGS) entry which is preliminary data.</text>
</comment>
<dbReference type="InterPro" id="IPR002921">
    <property type="entry name" value="Fungal_lipase-type"/>
</dbReference>
<dbReference type="Gene3D" id="3.40.50.1820">
    <property type="entry name" value="alpha/beta hydrolase"/>
    <property type="match status" value="1"/>
</dbReference>
<evidence type="ECO:0000313" key="3">
    <source>
        <dbReference type="Proteomes" id="UP000664480"/>
    </source>
</evidence>
<accession>A0ABS3CHG1</accession>
<gene>
    <name evidence="2" type="ORF">J0A69_13885</name>
</gene>
<keyword evidence="3" id="KW-1185">Reference proteome</keyword>
<sequence length="366" mass="41751">MNKKVLLVLFIHLASIPEGVCQLKSGFDAKEYLNILGIFAYSGKDSVFSKGIPVPSDVKMIYESPTVGLQNKWYLWVNETEKTAIINIRGTIPDPSSWLENFYAAMIPAKGQIKLNPNYTFDYEFSEDPKAAVHVGWTLATGALMETILPKLDGLMREGYDNVLITGHSQGGAIGYLVSSYLHTLQRENRWGKKVQIKTILSAAPKPGNLFFAYDYERINQGGWAFNVVNPADWVPEVPFSIQTVNDFSTTNPFSDVSGFIKSQKFPKNLIFKKVYNKLNKPTKKAQKNFEKYLGKYAEKEVVKQLPAFEHPGFYQSNHYVRTGNFVILYPDQEYNQTYVDAPEKLFQHHMLQPYLMLLKKQFPEL</sequence>
<evidence type="ECO:0000259" key="1">
    <source>
        <dbReference type="Pfam" id="PF01764"/>
    </source>
</evidence>
<dbReference type="EMBL" id="JAFKCU010000003">
    <property type="protein sequence ID" value="MBN7816533.1"/>
    <property type="molecule type" value="Genomic_DNA"/>
</dbReference>
<name>A0ABS3CHG1_9BACT</name>
<organism evidence="2 3">
    <name type="scientific">Algoriphagus pacificus</name>
    <dbReference type="NCBI Taxonomy" id="2811234"/>
    <lineage>
        <taxon>Bacteria</taxon>
        <taxon>Pseudomonadati</taxon>
        <taxon>Bacteroidota</taxon>
        <taxon>Cytophagia</taxon>
        <taxon>Cytophagales</taxon>
        <taxon>Cyclobacteriaceae</taxon>
        <taxon>Algoriphagus</taxon>
    </lineage>
</organism>
<dbReference type="InterPro" id="IPR051218">
    <property type="entry name" value="Sec_MonoDiacylglyc_Lipase"/>
</dbReference>
<protein>
    <submittedName>
        <fullName evidence="2">Lipase family protein</fullName>
    </submittedName>
</protein>
<dbReference type="SUPFAM" id="SSF53474">
    <property type="entry name" value="alpha/beta-Hydrolases"/>
    <property type="match status" value="1"/>
</dbReference>
<dbReference type="Proteomes" id="UP000664480">
    <property type="component" value="Unassembled WGS sequence"/>
</dbReference>
<dbReference type="CDD" id="cd00519">
    <property type="entry name" value="Lipase_3"/>
    <property type="match status" value="1"/>
</dbReference>
<dbReference type="RefSeq" id="WP_206587210.1">
    <property type="nucleotide sequence ID" value="NZ_JAFKCU010000003.1"/>
</dbReference>
<dbReference type="PANTHER" id="PTHR45856:SF24">
    <property type="entry name" value="FUNGAL LIPASE-LIKE DOMAIN-CONTAINING PROTEIN"/>
    <property type="match status" value="1"/>
</dbReference>
<feature type="domain" description="Fungal lipase-type" evidence="1">
    <location>
        <begin position="86"/>
        <end position="240"/>
    </location>
</feature>
<dbReference type="Pfam" id="PF01764">
    <property type="entry name" value="Lipase_3"/>
    <property type="match status" value="1"/>
</dbReference>
<evidence type="ECO:0000313" key="2">
    <source>
        <dbReference type="EMBL" id="MBN7816533.1"/>
    </source>
</evidence>
<proteinExistence type="predicted"/>